<keyword evidence="2" id="KW-0472">Membrane</keyword>
<dbReference type="EMBL" id="BJWK01000006">
    <property type="protein sequence ID" value="GEM08640.1"/>
    <property type="molecule type" value="Genomic_DNA"/>
</dbReference>
<evidence type="ECO:0000259" key="3">
    <source>
        <dbReference type="Pfam" id="PF08508"/>
    </source>
</evidence>
<feature type="region of interest" description="Disordered" evidence="1">
    <location>
        <begin position="274"/>
        <end position="296"/>
    </location>
</feature>
<feature type="region of interest" description="Disordered" evidence="1">
    <location>
        <begin position="175"/>
        <end position="195"/>
    </location>
</feature>
<sequence length="296" mass="32114">MFLARPFARSHQPQTLSTRHAVHLVDLLGSLSSASFIVAALSYLLSPSHFLTLIFRLALQLQFANPRRVHPERSLRFFVSLWIVQAGVAAVGHGLSGSLGTKGRLGYVQRGVLLDFVGQAVTPSTFHLVTLDAVLAVLQLATLLVAFGATVPSDLDSSSSGEAGRDYGPLLGVDEEEVFDEDDEGEEVGSRVTRRRRSRNGYVSVELEDEDHDGRWNGHAAHAYGPFSAKPPSPSTSSSPFSDSSSPLPSSRYTRVPIIADFRIRTIWTDIARSSPSRTDVEDRGVEAMEEGRAAG</sequence>
<evidence type="ECO:0000313" key="5">
    <source>
        <dbReference type="Proteomes" id="UP000321518"/>
    </source>
</evidence>
<feature type="compositionally biased region" description="Low complexity" evidence="1">
    <location>
        <begin position="235"/>
        <end position="251"/>
    </location>
</feature>
<dbReference type="AlphaFoldDB" id="A0A511KE38"/>
<dbReference type="PANTHER" id="PTHR39405:SF1">
    <property type="entry name" value="DSC E3 UBIQUITIN LIGASE COMPLEX SUBUNIT 4"/>
    <property type="match status" value="1"/>
</dbReference>
<proteinExistence type="predicted"/>
<name>A0A511KE38_RHOTO</name>
<dbReference type="GO" id="GO:0044695">
    <property type="term" value="C:Dsc E3 ubiquitin ligase complex"/>
    <property type="evidence" value="ECO:0007669"/>
    <property type="project" value="InterPro"/>
</dbReference>
<organism evidence="4 5">
    <name type="scientific">Rhodotorula toruloides</name>
    <name type="common">Yeast</name>
    <name type="synonym">Rhodosporidium toruloides</name>
    <dbReference type="NCBI Taxonomy" id="5286"/>
    <lineage>
        <taxon>Eukaryota</taxon>
        <taxon>Fungi</taxon>
        <taxon>Dikarya</taxon>
        <taxon>Basidiomycota</taxon>
        <taxon>Pucciniomycotina</taxon>
        <taxon>Microbotryomycetes</taxon>
        <taxon>Sporidiobolales</taxon>
        <taxon>Sporidiobolaceae</taxon>
        <taxon>Rhodotorula</taxon>
    </lineage>
</organism>
<feature type="region of interest" description="Disordered" evidence="1">
    <location>
        <begin position="210"/>
        <end position="252"/>
    </location>
</feature>
<feature type="compositionally biased region" description="Acidic residues" evidence="1">
    <location>
        <begin position="175"/>
        <end position="187"/>
    </location>
</feature>
<feature type="compositionally biased region" description="Basic and acidic residues" evidence="1">
    <location>
        <begin position="279"/>
        <end position="296"/>
    </location>
</feature>
<evidence type="ECO:0000256" key="1">
    <source>
        <dbReference type="SAM" id="MobiDB-lite"/>
    </source>
</evidence>
<keyword evidence="2" id="KW-1133">Transmembrane helix</keyword>
<feature type="domain" description="DUF1746" evidence="3">
    <location>
        <begin position="34"/>
        <end position="140"/>
    </location>
</feature>
<keyword evidence="2" id="KW-0812">Transmembrane</keyword>
<evidence type="ECO:0000256" key="2">
    <source>
        <dbReference type="SAM" id="Phobius"/>
    </source>
</evidence>
<dbReference type="GO" id="GO:0032933">
    <property type="term" value="P:SREBP signaling pathway"/>
    <property type="evidence" value="ECO:0007669"/>
    <property type="project" value="InterPro"/>
</dbReference>
<dbReference type="InterPro" id="IPR013715">
    <property type="entry name" value="DUF1746"/>
</dbReference>
<dbReference type="OrthoDB" id="5428737at2759"/>
<feature type="transmembrane region" description="Helical" evidence="2">
    <location>
        <begin position="75"/>
        <end position="95"/>
    </location>
</feature>
<gene>
    <name evidence="4" type="ORF">Rt10032_c06g2657</name>
</gene>
<evidence type="ECO:0000313" key="4">
    <source>
        <dbReference type="EMBL" id="GEM08640.1"/>
    </source>
</evidence>
<dbReference type="PANTHER" id="PTHR39405">
    <property type="entry name" value="DSC E3 UBIQUITIN LIGASE COMPLEX SUBUNIT 4"/>
    <property type="match status" value="1"/>
</dbReference>
<feature type="transmembrane region" description="Helical" evidence="2">
    <location>
        <begin position="34"/>
        <end position="55"/>
    </location>
</feature>
<dbReference type="InterPro" id="IPR038967">
    <property type="entry name" value="Dsc4-like"/>
</dbReference>
<dbReference type="Pfam" id="PF08508">
    <property type="entry name" value="DUF1746"/>
    <property type="match status" value="1"/>
</dbReference>
<comment type="caution">
    <text evidence="4">The sequence shown here is derived from an EMBL/GenBank/DDBJ whole genome shotgun (WGS) entry which is preliminary data.</text>
</comment>
<dbReference type="Proteomes" id="UP000321518">
    <property type="component" value="Unassembled WGS sequence"/>
</dbReference>
<reference evidence="4 5" key="1">
    <citation type="submission" date="2019-07" db="EMBL/GenBank/DDBJ databases">
        <title>Rhodotorula toruloides NBRC10032 genome sequencing.</title>
        <authorList>
            <person name="Shida Y."/>
            <person name="Takaku H."/>
            <person name="Ogasawara W."/>
            <person name="Mori K."/>
        </authorList>
    </citation>
    <scope>NUCLEOTIDE SEQUENCE [LARGE SCALE GENOMIC DNA]</scope>
    <source>
        <strain evidence="4 5">NBRC10032</strain>
    </source>
</reference>
<protein>
    <recommendedName>
        <fullName evidence="3">DUF1746 domain-containing protein</fullName>
    </recommendedName>
</protein>
<accession>A0A511KE38</accession>
<dbReference type="GO" id="GO:0005783">
    <property type="term" value="C:endoplasmic reticulum"/>
    <property type="evidence" value="ECO:0007669"/>
    <property type="project" value="TreeGrafter"/>
</dbReference>